<comment type="caution">
    <text evidence="1">The sequence shown here is derived from an EMBL/GenBank/DDBJ whole genome shotgun (WGS) entry which is preliminary data.</text>
</comment>
<evidence type="ECO:0000313" key="2">
    <source>
        <dbReference type="Proteomes" id="UP000789702"/>
    </source>
</evidence>
<name>A0ACA9LLM3_9GLOM</name>
<gene>
    <name evidence="1" type="ORF">DHETER_LOCUS4678</name>
</gene>
<accession>A0ACA9LLM3</accession>
<organism evidence="1 2">
    <name type="scientific">Dentiscutata heterogama</name>
    <dbReference type="NCBI Taxonomy" id="1316150"/>
    <lineage>
        <taxon>Eukaryota</taxon>
        <taxon>Fungi</taxon>
        <taxon>Fungi incertae sedis</taxon>
        <taxon>Mucoromycota</taxon>
        <taxon>Glomeromycotina</taxon>
        <taxon>Glomeromycetes</taxon>
        <taxon>Diversisporales</taxon>
        <taxon>Gigasporaceae</taxon>
        <taxon>Dentiscutata</taxon>
    </lineage>
</organism>
<reference evidence="1" key="1">
    <citation type="submission" date="2021-06" db="EMBL/GenBank/DDBJ databases">
        <authorList>
            <person name="Kallberg Y."/>
            <person name="Tangrot J."/>
            <person name="Rosling A."/>
        </authorList>
    </citation>
    <scope>NUCLEOTIDE SEQUENCE</scope>
    <source>
        <strain evidence="1">IL203A</strain>
    </source>
</reference>
<feature type="non-terminal residue" evidence="1">
    <location>
        <position position="1"/>
    </location>
</feature>
<keyword evidence="2" id="KW-1185">Reference proteome</keyword>
<sequence>SQNETMPNFDTFLNSDTSNLQNCITNTEDQDITAEVPKIPFNEITNSDNIMSTKKQSSEY</sequence>
<dbReference type="EMBL" id="CAJVPU010004790">
    <property type="protein sequence ID" value="CAG8538112.1"/>
    <property type="molecule type" value="Genomic_DNA"/>
</dbReference>
<proteinExistence type="predicted"/>
<protein>
    <submittedName>
        <fullName evidence="1">14454_t:CDS:1</fullName>
    </submittedName>
</protein>
<evidence type="ECO:0000313" key="1">
    <source>
        <dbReference type="EMBL" id="CAG8538112.1"/>
    </source>
</evidence>
<dbReference type="Proteomes" id="UP000789702">
    <property type="component" value="Unassembled WGS sequence"/>
</dbReference>